<dbReference type="RefSeq" id="XP_031930450.1">
    <property type="nucleotide sequence ID" value="XM_032070017.1"/>
</dbReference>
<keyword evidence="1" id="KW-0040">ANK repeat</keyword>
<dbReference type="InterPro" id="IPR058525">
    <property type="entry name" value="DUF8212"/>
</dbReference>
<dbReference type="PANTHER" id="PTHR10622">
    <property type="entry name" value="HET DOMAIN-CONTAINING PROTEIN"/>
    <property type="match status" value="1"/>
</dbReference>
<dbReference type="Gene3D" id="1.25.40.20">
    <property type="entry name" value="Ankyrin repeat-containing domain"/>
    <property type="match status" value="3"/>
</dbReference>
<sequence>MHLVKTQESPAGMFEIIQFADNEIPPYAILSHTWEQEQVTFQNITVQRYRNLLTLCFAIIRSLRPVMLISLMYHQKKSFAESKWFTRGWTLQELIAPSTIIFFDENWKELGTKATLQESISKCTRIPESILSGEDGLDTFSVAQRMSWAAERQTTRIEDRAYCLLGIFGVNIPLLYGERENAFIRLQEEIMRVCEDHSLFVWRCSDTRGILATSPAAFIDSHDIMQFNPFDTPNSPFTVTSIGVHLELRILGVGPGGLALAILHCKKRYGKDKPIAIYVKDTLLNMERFTRVRTPECENIYLNHLEASQYPPRKIWLQASRIMRMQEPKDGPSLSPYSRAALALIVDFDEQASLFNAVTQGSLDIAWLLLTKGEVEANLNRAWDGCTLLSWAAATGQTSMTKLLLKRGAAVNIDGGSGQSALSCAAEKGHLETYKILLGGGADIDARAENGHQAMVQLLFEEGANTETRDKSGKTPLFTATERGHEALAEDKWDSTPLSLAAKNGHESIVRLLLDAGADVSAKDH</sequence>
<feature type="repeat" description="ANK" evidence="1">
    <location>
        <begin position="417"/>
        <end position="449"/>
    </location>
</feature>
<reference evidence="3 4" key="1">
    <citation type="submission" date="2019-04" db="EMBL/GenBank/DDBJ databases">
        <title>Friends and foes A comparative genomics studyof 23 Aspergillus species from section Flavi.</title>
        <authorList>
            <consortium name="DOE Joint Genome Institute"/>
            <person name="Kjaerbolling I."/>
            <person name="Vesth T."/>
            <person name="Frisvad J.C."/>
            <person name="Nybo J.L."/>
            <person name="Theobald S."/>
            <person name="Kildgaard S."/>
            <person name="Isbrandt T."/>
            <person name="Kuo A."/>
            <person name="Sato A."/>
            <person name="Lyhne E.K."/>
            <person name="Kogle M.E."/>
            <person name="Wiebenga A."/>
            <person name="Kun R.S."/>
            <person name="Lubbers R.J."/>
            <person name="Makela M.R."/>
            <person name="Barry K."/>
            <person name="Chovatia M."/>
            <person name="Clum A."/>
            <person name="Daum C."/>
            <person name="Haridas S."/>
            <person name="He G."/>
            <person name="LaButti K."/>
            <person name="Lipzen A."/>
            <person name="Mondo S."/>
            <person name="Riley R."/>
            <person name="Salamov A."/>
            <person name="Simmons B.A."/>
            <person name="Magnuson J.K."/>
            <person name="Henrissat B."/>
            <person name="Mortensen U.H."/>
            <person name="Larsen T.O."/>
            <person name="Devries R.P."/>
            <person name="Grigoriev I.V."/>
            <person name="Machida M."/>
            <person name="Baker S.E."/>
            <person name="Andersen M.R."/>
        </authorList>
    </citation>
    <scope>NUCLEOTIDE SEQUENCE [LARGE SCALE GENOMIC DNA]</scope>
    <source>
        <strain evidence="3 4">CBS 763.97</strain>
    </source>
</reference>
<dbReference type="OrthoDB" id="674604at2759"/>
<evidence type="ECO:0000313" key="4">
    <source>
        <dbReference type="Proteomes" id="UP000326268"/>
    </source>
</evidence>
<evidence type="ECO:0000256" key="1">
    <source>
        <dbReference type="PROSITE-ProRule" id="PRU00023"/>
    </source>
</evidence>
<dbReference type="SMART" id="SM00248">
    <property type="entry name" value="ANK"/>
    <property type="match status" value="4"/>
</dbReference>
<dbReference type="AlphaFoldDB" id="A0A5N7AE63"/>
<name>A0A5N7AE63_9EURO</name>
<evidence type="ECO:0000313" key="3">
    <source>
        <dbReference type="EMBL" id="KAE8367369.1"/>
    </source>
</evidence>
<accession>A0A5N7AE63</accession>
<dbReference type="Pfam" id="PF12796">
    <property type="entry name" value="Ank_2"/>
    <property type="match status" value="2"/>
</dbReference>
<dbReference type="PRINTS" id="PR01415">
    <property type="entry name" value="ANKYRIN"/>
</dbReference>
<keyword evidence="4" id="KW-1185">Reference proteome</keyword>
<dbReference type="PROSITE" id="PS50297">
    <property type="entry name" value="ANK_REP_REGION"/>
    <property type="match status" value="3"/>
</dbReference>
<dbReference type="InterPro" id="IPR002110">
    <property type="entry name" value="Ankyrin_rpt"/>
</dbReference>
<organism evidence="3 4">
    <name type="scientific">Aspergillus caelatus</name>
    <dbReference type="NCBI Taxonomy" id="61420"/>
    <lineage>
        <taxon>Eukaryota</taxon>
        <taxon>Fungi</taxon>
        <taxon>Dikarya</taxon>
        <taxon>Ascomycota</taxon>
        <taxon>Pezizomycotina</taxon>
        <taxon>Eurotiomycetes</taxon>
        <taxon>Eurotiomycetidae</taxon>
        <taxon>Eurotiales</taxon>
        <taxon>Aspergillaceae</taxon>
        <taxon>Aspergillus</taxon>
        <taxon>Aspergillus subgen. Circumdati</taxon>
    </lineage>
</organism>
<feature type="domain" description="DUF8212" evidence="2">
    <location>
        <begin position="181"/>
        <end position="204"/>
    </location>
</feature>
<dbReference type="Pfam" id="PF26640">
    <property type="entry name" value="DUF8212"/>
    <property type="match status" value="1"/>
</dbReference>
<proteinExistence type="predicted"/>
<dbReference type="SUPFAM" id="SSF48403">
    <property type="entry name" value="Ankyrin repeat"/>
    <property type="match status" value="1"/>
</dbReference>
<evidence type="ECO:0000259" key="2">
    <source>
        <dbReference type="Pfam" id="PF26640"/>
    </source>
</evidence>
<gene>
    <name evidence="3" type="ORF">BDV27DRAFT_142889</name>
</gene>
<dbReference type="Proteomes" id="UP000326268">
    <property type="component" value="Unassembled WGS sequence"/>
</dbReference>
<feature type="repeat" description="ANK" evidence="1">
    <location>
        <begin position="384"/>
        <end position="416"/>
    </location>
</feature>
<dbReference type="GeneID" id="43654463"/>
<protein>
    <submittedName>
        <fullName evidence="3">Ankyrin repeat-containing domain protein</fullName>
    </submittedName>
</protein>
<dbReference type="InterPro" id="IPR036770">
    <property type="entry name" value="Ankyrin_rpt-contain_sf"/>
</dbReference>
<dbReference type="EMBL" id="ML737599">
    <property type="protein sequence ID" value="KAE8367369.1"/>
    <property type="molecule type" value="Genomic_DNA"/>
</dbReference>
<feature type="repeat" description="ANK" evidence="1">
    <location>
        <begin position="493"/>
        <end position="525"/>
    </location>
</feature>
<dbReference type="PROSITE" id="PS50088">
    <property type="entry name" value="ANK_REPEAT"/>
    <property type="match status" value="3"/>
</dbReference>
<dbReference type="PANTHER" id="PTHR10622:SF10">
    <property type="entry name" value="HET DOMAIN-CONTAINING PROTEIN"/>
    <property type="match status" value="1"/>
</dbReference>